<organism evidence="1 2">
    <name type="scientific">Hypholoma sublateritium (strain FD-334 SS-4)</name>
    <dbReference type="NCBI Taxonomy" id="945553"/>
    <lineage>
        <taxon>Eukaryota</taxon>
        <taxon>Fungi</taxon>
        <taxon>Dikarya</taxon>
        <taxon>Basidiomycota</taxon>
        <taxon>Agaricomycotina</taxon>
        <taxon>Agaricomycetes</taxon>
        <taxon>Agaricomycetidae</taxon>
        <taxon>Agaricales</taxon>
        <taxon>Agaricineae</taxon>
        <taxon>Strophariaceae</taxon>
        <taxon>Hypholoma</taxon>
    </lineage>
</organism>
<reference evidence="2" key="1">
    <citation type="submission" date="2014-04" db="EMBL/GenBank/DDBJ databases">
        <title>Evolutionary Origins and Diversification of the Mycorrhizal Mutualists.</title>
        <authorList>
            <consortium name="DOE Joint Genome Institute"/>
            <consortium name="Mycorrhizal Genomics Consortium"/>
            <person name="Kohler A."/>
            <person name="Kuo A."/>
            <person name="Nagy L.G."/>
            <person name="Floudas D."/>
            <person name="Copeland A."/>
            <person name="Barry K.W."/>
            <person name="Cichocki N."/>
            <person name="Veneault-Fourrey C."/>
            <person name="LaButti K."/>
            <person name="Lindquist E.A."/>
            <person name="Lipzen A."/>
            <person name="Lundell T."/>
            <person name="Morin E."/>
            <person name="Murat C."/>
            <person name="Riley R."/>
            <person name="Ohm R."/>
            <person name="Sun H."/>
            <person name="Tunlid A."/>
            <person name="Henrissat B."/>
            <person name="Grigoriev I.V."/>
            <person name="Hibbett D.S."/>
            <person name="Martin F."/>
        </authorList>
    </citation>
    <scope>NUCLEOTIDE SEQUENCE [LARGE SCALE GENOMIC DNA]</scope>
    <source>
        <strain evidence="2">FD-334 SS-4</strain>
    </source>
</reference>
<keyword evidence="2" id="KW-1185">Reference proteome</keyword>
<evidence type="ECO:0000313" key="2">
    <source>
        <dbReference type="Proteomes" id="UP000054270"/>
    </source>
</evidence>
<accession>A0A0D2PDH9</accession>
<sequence>MPTEIIETSMVGDITIVHTVKPKKSMSEMHEKCLILTKRMKAFRKTLTSACGFCQKLQTDELVCAKCKVAAYCSKEVRLRKPTHKLVCRESKAAAKLKLVHTFAASPLILSMLTDTFSLAFDFHNKIILDRPLIMQCDLVVDAADLSIIFSLTSGKQTPDDYPDGVEGMIQLKTFIPLDPTVAIDAGRRKIWEQARLRMTHWARTRRD</sequence>
<dbReference type="OrthoDB" id="5231159at2759"/>
<evidence type="ECO:0000313" key="1">
    <source>
        <dbReference type="EMBL" id="KJA26606.1"/>
    </source>
</evidence>
<dbReference type="AlphaFoldDB" id="A0A0D2PDH9"/>
<evidence type="ECO:0008006" key="3">
    <source>
        <dbReference type="Google" id="ProtNLM"/>
    </source>
</evidence>
<protein>
    <recommendedName>
        <fullName evidence="3">MYND-type domain-containing protein</fullName>
    </recommendedName>
</protein>
<dbReference type="SUPFAM" id="SSF144232">
    <property type="entry name" value="HIT/MYND zinc finger-like"/>
    <property type="match status" value="1"/>
</dbReference>
<gene>
    <name evidence="1" type="ORF">HYPSUDRAFT_198876</name>
</gene>
<name>A0A0D2PDH9_HYPSF</name>
<dbReference type="Proteomes" id="UP000054270">
    <property type="component" value="Unassembled WGS sequence"/>
</dbReference>
<proteinExistence type="predicted"/>
<dbReference type="Gene3D" id="6.10.140.2220">
    <property type="match status" value="1"/>
</dbReference>
<dbReference type="EMBL" id="KN817527">
    <property type="protein sequence ID" value="KJA26606.1"/>
    <property type="molecule type" value="Genomic_DNA"/>
</dbReference>